<dbReference type="AlphaFoldDB" id="A0ABC8SEG6"/>
<reference evidence="1 2" key="1">
    <citation type="submission" date="2024-02" db="EMBL/GenBank/DDBJ databases">
        <authorList>
            <person name="Vignale AGUSTIN F."/>
            <person name="Sosa J E."/>
            <person name="Modenutti C."/>
        </authorList>
    </citation>
    <scope>NUCLEOTIDE SEQUENCE [LARGE SCALE GENOMIC DNA]</scope>
</reference>
<dbReference type="PANTHER" id="PTHR37210:SF2">
    <property type="entry name" value="PROTEIN CHLOROPLAST VESICULATION"/>
    <property type="match status" value="1"/>
</dbReference>
<proteinExistence type="predicted"/>
<dbReference type="PANTHER" id="PTHR37210">
    <property type="entry name" value="EXPRESSED PROTEIN"/>
    <property type="match status" value="1"/>
</dbReference>
<dbReference type="Proteomes" id="UP001642360">
    <property type="component" value="Unassembled WGS sequence"/>
</dbReference>
<protein>
    <submittedName>
        <fullName evidence="1">Uncharacterized protein</fullName>
    </submittedName>
</protein>
<dbReference type="EMBL" id="CAUOFW020002717">
    <property type="protein sequence ID" value="CAK9155525.1"/>
    <property type="molecule type" value="Genomic_DNA"/>
</dbReference>
<gene>
    <name evidence="1" type="ORF">ILEXP_LOCUS23934</name>
</gene>
<organism evidence="1 2">
    <name type="scientific">Ilex paraguariensis</name>
    <name type="common">yerba mate</name>
    <dbReference type="NCBI Taxonomy" id="185542"/>
    <lineage>
        <taxon>Eukaryota</taxon>
        <taxon>Viridiplantae</taxon>
        <taxon>Streptophyta</taxon>
        <taxon>Embryophyta</taxon>
        <taxon>Tracheophyta</taxon>
        <taxon>Spermatophyta</taxon>
        <taxon>Magnoliopsida</taxon>
        <taxon>eudicotyledons</taxon>
        <taxon>Gunneridae</taxon>
        <taxon>Pentapetalae</taxon>
        <taxon>asterids</taxon>
        <taxon>campanulids</taxon>
        <taxon>Aquifoliales</taxon>
        <taxon>Aquifoliaceae</taxon>
        <taxon>Ilex</taxon>
    </lineage>
</organism>
<dbReference type="InterPro" id="IPR053350">
    <property type="entry name" value="CV_Inducer"/>
</dbReference>
<accession>A0ABC8SEG6</accession>
<evidence type="ECO:0000313" key="2">
    <source>
        <dbReference type="Proteomes" id="UP001642360"/>
    </source>
</evidence>
<name>A0ABC8SEG6_9AQUA</name>
<evidence type="ECO:0000313" key="1">
    <source>
        <dbReference type="EMBL" id="CAK9155525.1"/>
    </source>
</evidence>
<sequence length="140" mass="15277">MAIPTSCCFNLSPPPPNSNIPSLPLKSAHVAWPRNGRSRTSQCVLGVACMIIGLEMGNLVGIEERAIAGDMNVVLESQDKVQRWSDKRTCVPWRVNSLETIVPENLPRPSARRRWEAVGSSKVAPTVEATTTASTKCFTM</sequence>
<keyword evidence="2" id="KW-1185">Reference proteome</keyword>
<comment type="caution">
    <text evidence="1">The sequence shown here is derived from an EMBL/GenBank/DDBJ whole genome shotgun (WGS) entry which is preliminary data.</text>
</comment>